<dbReference type="Proteomes" id="UP000332933">
    <property type="component" value="Unassembled WGS sequence"/>
</dbReference>
<name>A0A485KLE1_9STRA</name>
<keyword evidence="5" id="KW-1185">Reference proteome</keyword>
<feature type="compositionally biased region" description="Acidic residues" evidence="1">
    <location>
        <begin position="83"/>
        <end position="92"/>
    </location>
</feature>
<evidence type="ECO:0000313" key="5">
    <source>
        <dbReference type="Proteomes" id="UP000332933"/>
    </source>
</evidence>
<proteinExistence type="predicted"/>
<dbReference type="OrthoDB" id="72229at2759"/>
<evidence type="ECO:0000313" key="3">
    <source>
        <dbReference type="EMBL" id="KAF0700657.1"/>
    </source>
</evidence>
<feature type="region of interest" description="Disordered" evidence="1">
    <location>
        <begin position="118"/>
        <end position="144"/>
    </location>
</feature>
<dbReference type="AlphaFoldDB" id="A0A485KLE1"/>
<reference evidence="3" key="2">
    <citation type="submission" date="2019-06" db="EMBL/GenBank/DDBJ databases">
        <title>Genomics analysis of Aphanomyces spp. identifies a new class of oomycete effector associated with host adaptation.</title>
        <authorList>
            <person name="Gaulin E."/>
        </authorList>
    </citation>
    <scope>NUCLEOTIDE SEQUENCE</scope>
    <source>
        <strain evidence="3">CBS 578.67</strain>
    </source>
</reference>
<sequence>MLRRKTDYEYAKGLVEAYFTILTQGCGNAACSNAVCRSNPSAPRLDATDAAIQSIALALRAPMAICLKVAPSSSSLPPLEVPETNDDDEDEVSAAPSTPRKRLATAVQLDTTLNVKKMPSKFNKAANSPAKPRTTAAINKDAKA</sequence>
<feature type="domain" description="Ubiquitin-protein ligase E3A N-terminal zinc-binding" evidence="2">
    <location>
        <begin position="12"/>
        <end position="60"/>
    </location>
</feature>
<accession>A0A485KLE1</accession>
<dbReference type="InterPro" id="IPR032353">
    <property type="entry name" value="AZUL"/>
</dbReference>
<gene>
    <name evidence="4" type="primary">Aste57867_8835</name>
    <name evidence="3" type="ORF">As57867_008800</name>
    <name evidence="4" type="ORF">ASTE57867_8835</name>
</gene>
<feature type="region of interest" description="Disordered" evidence="1">
    <location>
        <begin position="72"/>
        <end position="105"/>
    </location>
</feature>
<reference evidence="4" key="1">
    <citation type="submission" date="2019-03" db="EMBL/GenBank/DDBJ databases">
        <authorList>
            <person name="Gaulin E."/>
            <person name="Dumas B."/>
        </authorList>
    </citation>
    <scope>NUCLEOTIDE SEQUENCE [LARGE SCALE GENOMIC DNA]</scope>
    <source>
        <strain evidence="4">CBS 568.67</strain>
    </source>
</reference>
<protein>
    <submittedName>
        <fullName evidence="4">Aste57867_8835 protein</fullName>
    </submittedName>
</protein>
<dbReference type="EMBL" id="VJMH01005115">
    <property type="protein sequence ID" value="KAF0700657.1"/>
    <property type="molecule type" value="Genomic_DNA"/>
</dbReference>
<dbReference type="Gene3D" id="6.10.130.10">
    <property type="entry name" value="Ubiquitin-protein ligase E3A, N-terminal zinc-binding domain (AZUL)"/>
    <property type="match status" value="1"/>
</dbReference>
<evidence type="ECO:0000259" key="2">
    <source>
        <dbReference type="Pfam" id="PF16558"/>
    </source>
</evidence>
<dbReference type="EMBL" id="CAADRA010005136">
    <property type="protein sequence ID" value="VFT85721.1"/>
    <property type="molecule type" value="Genomic_DNA"/>
</dbReference>
<evidence type="ECO:0000256" key="1">
    <source>
        <dbReference type="SAM" id="MobiDB-lite"/>
    </source>
</evidence>
<organism evidence="4 5">
    <name type="scientific">Aphanomyces stellatus</name>
    <dbReference type="NCBI Taxonomy" id="120398"/>
    <lineage>
        <taxon>Eukaryota</taxon>
        <taxon>Sar</taxon>
        <taxon>Stramenopiles</taxon>
        <taxon>Oomycota</taxon>
        <taxon>Saprolegniomycetes</taxon>
        <taxon>Saprolegniales</taxon>
        <taxon>Verrucalvaceae</taxon>
        <taxon>Aphanomyces</taxon>
    </lineage>
</organism>
<dbReference type="Pfam" id="PF16558">
    <property type="entry name" value="AZUL"/>
    <property type="match status" value="1"/>
</dbReference>
<feature type="compositionally biased region" description="Low complexity" evidence="1">
    <location>
        <begin position="72"/>
        <end position="82"/>
    </location>
</feature>
<dbReference type="InterPro" id="IPR042556">
    <property type="entry name" value="AZUL_sf"/>
</dbReference>
<evidence type="ECO:0000313" key="4">
    <source>
        <dbReference type="EMBL" id="VFT85721.1"/>
    </source>
</evidence>